<reference evidence="3 4" key="1">
    <citation type="journal article" date="2021" name="Environ. Microbiol.">
        <title>Gene family expansions and transcriptome signatures uncover fungal adaptations to wood decay.</title>
        <authorList>
            <person name="Hage H."/>
            <person name="Miyauchi S."/>
            <person name="Viragh M."/>
            <person name="Drula E."/>
            <person name="Min B."/>
            <person name="Chaduli D."/>
            <person name="Navarro D."/>
            <person name="Favel A."/>
            <person name="Norest M."/>
            <person name="Lesage-Meessen L."/>
            <person name="Balint B."/>
            <person name="Merenyi Z."/>
            <person name="de Eugenio L."/>
            <person name="Morin E."/>
            <person name="Martinez A.T."/>
            <person name="Baldrian P."/>
            <person name="Stursova M."/>
            <person name="Martinez M.J."/>
            <person name="Novotny C."/>
            <person name="Magnuson J.K."/>
            <person name="Spatafora J.W."/>
            <person name="Maurice S."/>
            <person name="Pangilinan J."/>
            <person name="Andreopoulos W."/>
            <person name="LaButti K."/>
            <person name="Hundley H."/>
            <person name="Na H."/>
            <person name="Kuo A."/>
            <person name="Barry K."/>
            <person name="Lipzen A."/>
            <person name="Henrissat B."/>
            <person name="Riley R."/>
            <person name="Ahrendt S."/>
            <person name="Nagy L.G."/>
            <person name="Grigoriev I.V."/>
            <person name="Martin F."/>
            <person name="Rosso M.N."/>
        </authorList>
    </citation>
    <scope>NUCLEOTIDE SEQUENCE [LARGE SCALE GENOMIC DNA]</scope>
    <source>
        <strain evidence="3 4">CIRM-BRFM 1785</strain>
    </source>
</reference>
<dbReference type="GeneID" id="72003579"/>
<dbReference type="Proteomes" id="UP000814176">
    <property type="component" value="Unassembled WGS sequence"/>
</dbReference>
<dbReference type="PANTHER" id="PTHR37544">
    <property type="entry name" value="SPRAY-RELATED"/>
    <property type="match status" value="1"/>
</dbReference>
<gene>
    <name evidence="3" type="ORF">C8Q71DRAFT_742228</name>
</gene>
<dbReference type="Pfam" id="PF11915">
    <property type="entry name" value="DUF3433"/>
    <property type="match status" value="1"/>
</dbReference>
<dbReference type="EMBL" id="JADCUA010000004">
    <property type="protein sequence ID" value="KAH9840910.1"/>
    <property type="molecule type" value="Genomic_DNA"/>
</dbReference>
<organism evidence="3 4">
    <name type="scientific">Rhodofomes roseus</name>
    <dbReference type="NCBI Taxonomy" id="34475"/>
    <lineage>
        <taxon>Eukaryota</taxon>
        <taxon>Fungi</taxon>
        <taxon>Dikarya</taxon>
        <taxon>Basidiomycota</taxon>
        <taxon>Agaricomycotina</taxon>
        <taxon>Agaricomycetes</taxon>
        <taxon>Polyporales</taxon>
        <taxon>Rhodofomes</taxon>
    </lineage>
</organism>
<evidence type="ECO:0000313" key="4">
    <source>
        <dbReference type="Proteomes" id="UP000814176"/>
    </source>
</evidence>
<dbReference type="InterPro" id="IPR021840">
    <property type="entry name" value="DUF3433"/>
</dbReference>
<protein>
    <submittedName>
        <fullName evidence="3">Uncharacterized protein</fullName>
    </submittedName>
</protein>
<comment type="caution">
    <text evidence="3">The sequence shown here is derived from an EMBL/GenBank/DDBJ whole genome shotgun (WGS) entry which is preliminary data.</text>
</comment>
<accession>A0ABQ8KS05</accession>
<keyword evidence="2" id="KW-0812">Transmembrane</keyword>
<evidence type="ECO:0000256" key="1">
    <source>
        <dbReference type="SAM" id="MobiDB-lite"/>
    </source>
</evidence>
<sequence>MEKDPGRASPESQAPLSGRDSFRSSRRSYASVHLIPTPEGERRRPPRYEPLILKTWVVMSVTTFMIVLAIATEVALHFSDRQQGFAVAEKNVFSFVPTSFLLSFFPILFILPLTKIWAGANWGIQTFQPYVTLSKGDGKAEDTILLDYMALNNWQTMLIATKRRHWLVFVSLMTIFVASFMQPLAGSVFTLATPEHRQEVVLRSQRGLGLVSTYGNLNAFSSAAGFTDSKVYQGLPDPPFVAGEWAVAQFEIPQTKDAAAAVEAEVVGIATQTNCSAPTTSSLTNLSNPIIPQFQFSASLSDGCTGRVQFNPDDSNQQYGVVQVDSASCGLDNITDTQLLPVMFWFFHSTLGGQGQNVTRAKGVVCRPMMKIQTVLATVNISTAALTSINPLANVSDTNNNITGQPLNGRPLNGVIFPPTNNTFVGSRGLTISMGLPGTIYRNASLTPGFDDFFEDSSTSFLSLTSSVYSTYLSVIAKTVYFVPAEFSIKADLINHLPRLVVEPLAAHGLAAVLLTVGIVGMIVHLLHRHARRDLYLTAPPGSIGASMALAFHAGFGASLTPYDDGESIGRKLRSMRFSMDRRTGAILAEEIDDGDAAMPLTRSSEETLKGYRDY</sequence>
<proteinExistence type="predicted"/>
<feature type="transmembrane region" description="Helical" evidence="2">
    <location>
        <begin position="505"/>
        <end position="527"/>
    </location>
</feature>
<feature type="transmembrane region" description="Helical" evidence="2">
    <location>
        <begin position="51"/>
        <end position="72"/>
    </location>
</feature>
<feature type="region of interest" description="Disordered" evidence="1">
    <location>
        <begin position="1"/>
        <end position="29"/>
    </location>
</feature>
<keyword evidence="2" id="KW-1133">Transmembrane helix</keyword>
<dbReference type="PANTHER" id="PTHR37544:SF3">
    <property type="entry name" value="SPRAY"/>
    <property type="match status" value="1"/>
</dbReference>
<feature type="transmembrane region" description="Helical" evidence="2">
    <location>
        <begin position="92"/>
        <end position="111"/>
    </location>
</feature>
<dbReference type="RefSeq" id="XP_047782376.1">
    <property type="nucleotide sequence ID" value="XM_047922847.1"/>
</dbReference>
<evidence type="ECO:0000313" key="3">
    <source>
        <dbReference type="EMBL" id="KAH9840910.1"/>
    </source>
</evidence>
<evidence type="ECO:0000256" key="2">
    <source>
        <dbReference type="SAM" id="Phobius"/>
    </source>
</evidence>
<keyword evidence="4" id="KW-1185">Reference proteome</keyword>
<name>A0ABQ8KS05_9APHY</name>
<feature type="transmembrane region" description="Helical" evidence="2">
    <location>
        <begin position="166"/>
        <end position="185"/>
    </location>
</feature>
<keyword evidence="2" id="KW-0472">Membrane</keyword>